<dbReference type="Gene3D" id="3.30.70.100">
    <property type="match status" value="1"/>
</dbReference>
<dbReference type="EMBL" id="PQGA01000008">
    <property type="protein sequence ID" value="POR50716.1"/>
    <property type="molecule type" value="Genomic_DNA"/>
</dbReference>
<gene>
    <name evidence="2" type="ORF">B0G62_108208</name>
</gene>
<protein>
    <submittedName>
        <fullName evidence="2">Heme-degrading monooxygenase HmoA</fullName>
    </submittedName>
</protein>
<dbReference type="Proteomes" id="UP000237381">
    <property type="component" value="Unassembled WGS sequence"/>
</dbReference>
<keyword evidence="2" id="KW-0560">Oxidoreductase</keyword>
<dbReference type="AlphaFoldDB" id="A0A2S4M7J4"/>
<dbReference type="SUPFAM" id="SSF54909">
    <property type="entry name" value="Dimeric alpha+beta barrel"/>
    <property type="match status" value="1"/>
</dbReference>
<evidence type="ECO:0000313" key="3">
    <source>
        <dbReference type="Proteomes" id="UP000237381"/>
    </source>
</evidence>
<keyword evidence="2" id="KW-0503">Monooxygenase</keyword>
<dbReference type="PROSITE" id="PS51725">
    <property type="entry name" value="ABM"/>
    <property type="match status" value="1"/>
</dbReference>
<evidence type="ECO:0000259" key="1">
    <source>
        <dbReference type="PROSITE" id="PS51725"/>
    </source>
</evidence>
<organism evidence="2 3">
    <name type="scientific">Paraburkholderia eburnea</name>
    <dbReference type="NCBI Taxonomy" id="1189126"/>
    <lineage>
        <taxon>Bacteria</taxon>
        <taxon>Pseudomonadati</taxon>
        <taxon>Pseudomonadota</taxon>
        <taxon>Betaproteobacteria</taxon>
        <taxon>Burkholderiales</taxon>
        <taxon>Burkholderiaceae</taxon>
        <taxon>Paraburkholderia</taxon>
    </lineage>
</organism>
<reference evidence="2 3" key="1">
    <citation type="submission" date="2018-01" db="EMBL/GenBank/DDBJ databases">
        <title>Genomic Encyclopedia of Type Strains, Phase III (KMG-III): the genomes of soil and plant-associated and newly described type strains.</title>
        <authorList>
            <person name="Whitman W."/>
        </authorList>
    </citation>
    <scope>NUCLEOTIDE SEQUENCE [LARGE SCALE GENOMIC DNA]</scope>
    <source>
        <strain evidence="2 3">JCM 18070</strain>
    </source>
</reference>
<dbReference type="Pfam" id="PF03992">
    <property type="entry name" value="ABM"/>
    <property type="match status" value="1"/>
</dbReference>
<dbReference type="InterPro" id="IPR007138">
    <property type="entry name" value="ABM_dom"/>
</dbReference>
<dbReference type="InterPro" id="IPR011008">
    <property type="entry name" value="Dimeric_a/b-barrel"/>
</dbReference>
<proteinExistence type="predicted"/>
<feature type="domain" description="ABM" evidence="1">
    <location>
        <begin position="2"/>
        <end position="91"/>
    </location>
</feature>
<keyword evidence="3" id="KW-1185">Reference proteome</keyword>
<evidence type="ECO:0000313" key="2">
    <source>
        <dbReference type="EMBL" id="POR50716.1"/>
    </source>
</evidence>
<accession>A0A2S4M7J4</accession>
<comment type="caution">
    <text evidence="2">The sequence shown here is derived from an EMBL/GenBank/DDBJ whole genome shotgun (WGS) entry which is preliminary data.</text>
</comment>
<dbReference type="RefSeq" id="WP_167401297.1">
    <property type="nucleotide sequence ID" value="NZ_PQGA01000008.1"/>
</dbReference>
<name>A0A2S4M7J4_9BURK</name>
<dbReference type="GO" id="GO:0004497">
    <property type="term" value="F:monooxygenase activity"/>
    <property type="evidence" value="ECO:0007669"/>
    <property type="project" value="UniProtKB-KW"/>
</dbReference>
<sequence>MLIAIARFHLRPEKASAFEAVWQTASGLLANKEGYRGHRLGPQCEDAGCYVLEIEWDSLDAQSAFMAHADFAPFLHMLWPYFAADPELIHFEPLHVR</sequence>